<sequence length="63" mass="7187">MMLVPNLAHCPVIKTNCYKNETNTVTLWVSECPGDYPMLVQHDKVIDMLVMKFSTPSRFTLLA</sequence>
<accession>A0A167UW93</accession>
<organism evidence="1 2">
    <name type="scientific">Athelia psychrophila</name>
    <dbReference type="NCBI Taxonomy" id="1759441"/>
    <lineage>
        <taxon>Eukaryota</taxon>
        <taxon>Fungi</taxon>
        <taxon>Dikarya</taxon>
        <taxon>Basidiomycota</taxon>
        <taxon>Agaricomycotina</taxon>
        <taxon>Agaricomycetes</taxon>
        <taxon>Agaricomycetidae</taxon>
        <taxon>Atheliales</taxon>
        <taxon>Atheliaceae</taxon>
        <taxon>Athelia</taxon>
    </lineage>
</organism>
<evidence type="ECO:0000313" key="1">
    <source>
        <dbReference type="EMBL" id="KZP04369.1"/>
    </source>
</evidence>
<keyword evidence="2" id="KW-1185">Reference proteome</keyword>
<proteinExistence type="predicted"/>
<protein>
    <submittedName>
        <fullName evidence="1">Uncharacterized protein</fullName>
    </submittedName>
</protein>
<dbReference type="Proteomes" id="UP000076532">
    <property type="component" value="Unassembled WGS sequence"/>
</dbReference>
<dbReference type="EMBL" id="KV417929">
    <property type="protein sequence ID" value="KZP04369.1"/>
    <property type="molecule type" value="Genomic_DNA"/>
</dbReference>
<dbReference type="AlphaFoldDB" id="A0A167UW93"/>
<reference evidence="1 2" key="1">
    <citation type="journal article" date="2016" name="Mol. Biol. Evol.">
        <title>Comparative Genomics of Early-Diverging Mushroom-Forming Fungi Provides Insights into the Origins of Lignocellulose Decay Capabilities.</title>
        <authorList>
            <person name="Nagy L.G."/>
            <person name="Riley R."/>
            <person name="Tritt A."/>
            <person name="Adam C."/>
            <person name="Daum C."/>
            <person name="Floudas D."/>
            <person name="Sun H."/>
            <person name="Yadav J.S."/>
            <person name="Pangilinan J."/>
            <person name="Larsson K.H."/>
            <person name="Matsuura K."/>
            <person name="Barry K."/>
            <person name="Labutti K."/>
            <person name="Kuo R."/>
            <person name="Ohm R.A."/>
            <person name="Bhattacharya S.S."/>
            <person name="Shirouzu T."/>
            <person name="Yoshinaga Y."/>
            <person name="Martin F.M."/>
            <person name="Grigoriev I.V."/>
            <person name="Hibbett D.S."/>
        </authorList>
    </citation>
    <scope>NUCLEOTIDE SEQUENCE [LARGE SCALE GENOMIC DNA]</scope>
    <source>
        <strain evidence="1 2">CBS 109695</strain>
    </source>
</reference>
<evidence type="ECO:0000313" key="2">
    <source>
        <dbReference type="Proteomes" id="UP000076532"/>
    </source>
</evidence>
<name>A0A167UW93_9AGAM</name>
<gene>
    <name evidence="1" type="ORF">FIBSPDRAFT_878558</name>
</gene>